<name>A0ABT4RQS6_9ACTN</name>
<dbReference type="RefSeq" id="WP_202956993.1">
    <property type="nucleotide sequence ID" value="NZ_JAPCID010000046.1"/>
</dbReference>
<dbReference type="InterPro" id="IPR001509">
    <property type="entry name" value="Epimerase_deHydtase"/>
</dbReference>
<evidence type="ECO:0000259" key="1">
    <source>
        <dbReference type="Pfam" id="PF01370"/>
    </source>
</evidence>
<organism evidence="2 3">
    <name type="scientific">Solirubrobacter deserti</name>
    <dbReference type="NCBI Taxonomy" id="2282478"/>
    <lineage>
        <taxon>Bacteria</taxon>
        <taxon>Bacillati</taxon>
        <taxon>Actinomycetota</taxon>
        <taxon>Thermoleophilia</taxon>
        <taxon>Solirubrobacterales</taxon>
        <taxon>Solirubrobacteraceae</taxon>
        <taxon>Solirubrobacter</taxon>
    </lineage>
</organism>
<dbReference type="InterPro" id="IPR051783">
    <property type="entry name" value="NAD(P)-dependent_oxidoreduct"/>
</dbReference>
<feature type="domain" description="NAD-dependent epimerase/dehydratase" evidence="1">
    <location>
        <begin position="4"/>
        <end position="225"/>
    </location>
</feature>
<proteinExistence type="predicted"/>
<evidence type="ECO:0000313" key="2">
    <source>
        <dbReference type="EMBL" id="MDA0140866.1"/>
    </source>
</evidence>
<dbReference type="Pfam" id="PF01370">
    <property type="entry name" value="Epimerase"/>
    <property type="match status" value="1"/>
</dbReference>
<dbReference type="EMBL" id="JAPCID010000046">
    <property type="protein sequence ID" value="MDA0140866.1"/>
    <property type="molecule type" value="Genomic_DNA"/>
</dbReference>
<dbReference type="PANTHER" id="PTHR48079">
    <property type="entry name" value="PROTEIN YEEZ"/>
    <property type="match status" value="1"/>
</dbReference>
<gene>
    <name evidence="2" type="ORF">OJ962_25445</name>
</gene>
<accession>A0ABT4RQS6</accession>
<sequence length="300" mass="31320">MSEIVITGATGVIGRRVVQRLVSAGHDVVGVTRSAQGRGAVEGLGARAVEVDVFDQDALTVVFSTADAVVNLLTRIPDAKHMSTPGAWHENDRLRREASAVIARAAHAAGVPRLVQESLAFVYADGGDEWLDEDAPVHATGPTETALVAEANAAQLFAGETVVLRFGLFIGPDSALTRSDIDAARAGLSPSLGRRSAHRPTVWLDDAAAAVISALAAPPGIYNVADTHPPTRAEIDAALAATVGRGSLRPAFDEVPPAVEVIARSQRVSSSRLREATGWTPSVRGGTEGWSLILGQRRAA</sequence>
<reference evidence="2" key="1">
    <citation type="submission" date="2022-10" db="EMBL/GenBank/DDBJ databases">
        <title>The WGS of Solirubrobacter sp. CPCC 204708.</title>
        <authorList>
            <person name="Jiang Z."/>
        </authorList>
    </citation>
    <scope>NUCLEOTIDE SEQUENCE</scope>
    <source>
        <strain evidence="2">CPCC 204708</strain>
    </source>
</reference>
<keyword evidence="3" id="KW-1185">Reference proteome</keyword>
<dbReference type="InterPro" id="IPR036291">
    <property type="entry name" value="NAD(P)-bd_dom_sf"/>
</dbReference>
<protein>
    <submittedName>
        <fullName evidence="2">NAD(P)-dependent oxidoreductase</fullName>
    </submittedName>
</protein>
<evidence type="ECO:0000313" key="3">
    <source>
        <dbReference type="Proteomes" id="UP001147700"/>
    </source>
</evidence>
<dbReference type="SUPFAM" id="SSF51735">
    <property type="entry name" value="NAD(P)-binding Rossmann-fold domains"/>
    <property type="match status" value="1"/>
</dbReference>
<comment type="caution">
    <text evidence="2">The sequence shown here is derived from an EMBL/GenBank/DDBJ whole genome shotgun (WGS) entry which is preliminary data.</text>
</comment>
<dbReference type="PANTHER" id="PTHR48079:SF6">
    <property type="entry name" value="NAD(P)-BINDING DOMAIN-CONTAINING PROTEIN-RELATED"/>
    <property type="match status" value="1"/>
</dbReference>
<dbReference type="Gene3D" id="3.40.50.720">
    <property type="entry name" value="NAD(P)-binding Rossmann-like Domain"/>
    <property type="match status" value="1"/>
</dbReference>
<dbReference type="Proteomes" id="UP001147700">
    <property type="component" value="Unassembled WGS sequence"/>
</dbReference>